<dbReference type="Proteomes" id="UP000799291">
    <property type="component" value="Unassembled WGS sequence"/>
</dbReference>
<dbReference type="SUPFAM" id="SSF48576">
    <property type="entry name" value="Terpenoid synthases"/>
    <property type="match status" value="1"/>
</dbReference>
<name>A0A6G1IC92_9PLEO</name>
<sequence length="209" mass="23637">MTREEAQKVHVRLKRLIESKTTILPETPLEHFFALVIKKFVAVDRSQAVFALSTWVNWLENTQERDVSSFTSIDEFLAHCLNNFGFPPMSAMAAYGSGIDVTAEEIAKIEGKLRPRVSRLAAFKKGLGYPVDTVTALQTIEDLSIEEARERVKSLVMKYEKEAMALADELMGPKPTLPEKVRRYVQGVYWAAGGANYWGATCLRYHSYE</sequence>
<proteinExistence type="predicted"/>
<accession>A0A6G1IC92</accession>
<reference evidence="1" key="1">
    <citation type="journal article" date="2020" name="Stud. Mycol.">
        <title>101 Dothideomycetes genomes: a test case for predicting lifestyles and emergence of pathogens.</title>
        <authorList>
            <person name="Haridas S."/>
            <person name="Albert R."/>
            <person name="Binder M."/>
            <person name="Bloem J."/>
            <person name="Labutti K."/>
            <person name="Salamov A."/>
            <person name="Andreopoulos B."/>
            <person name="Baker S."/>
            <person name="Barry K."/>
            <person name="Bills G."/>
            <person name="Bluhm B."/>
            <person name="Cannon C."/>
            <person name="Castanera R."/>
            <person name="Culley D."/>
            <person name="Daum C."/>
            <person name="Ezra D."/>
            <person name="Gonzalez J."/>
            <person name="Henrissat B."/>
            <person name="Kuo A."/>
            <person name="Liang C."/>
            <person name="Lipzen A."/>
            <person name="Lutzoni F."/>
            <person name="Magnuson J."/>
            <person name="Mondo S."/>
            <person name="Nolan M."/>
            <person name="Ohm R."/>
            <person name="Pangilinan J."/>
            <person name="Park H.-J."/>
            <person name="Ramirez L."/>
            <person name="Alfaro M."/>
            <person name="Sun H."/>
            <person name="Tritt A."/>
            <person name="Yoshinaga Y."/>
            <person name="Zwiers L.-H."/>
            <person name="Turgeon B."/>
            <person name="Goodwin S."/>
            <person name="Spatafora J."/>
            <person name="Crous P."/>
            <person name="Grigoriev I."/>
        </authorList>
    </citation>
    <scope>NUCLEOTIDE SEQUENCE</scope>
    <source>
        <strain evidence="1">CBS 122367</strain>
    </source>
</reference>
<organism evidence="1 2">
    <name type="scientific">Lentithecium fluviatile CBS 122367</name>
    <dbReference type="NCBI Taxonomy" id="1168545"/>
    <lineage>
        <taxon>Eukaryota</taxon>
        <taxon>Fungi</taxon>
        <taxon>Dikarya</taxon>
        <taxon>Ascomycota</taxon>
        <taxon>Pezizomycotina</taxon>
        <taxon>Dothideomycetes</taxon>
        <taxon>Pleosporomycetidae</taxon>
        <taxon>Pleosporales</taxon>
        <taxon>Massarineae</taxon>
        <taxon>Lentitheciaceae</taxon>
        <taxon>Lentithecium</taxon>
    </lineage>
</organism>
<keyword evidence="2" id="KW-1185">Reference proteome</keyword>
<dbReference type="EMBL" id="MU005646">
    <property type="protein sequence ID" value="KAF2675857.1"/>
    <property type="molecule type" value="Genomic_DNA"/>
</dbReference>
<dbReference type="Gene3D" id="1.10.600.10">
    <property type="entry name" value="Farnesyl Diphosphate Synthase"/>
    <property type="match status" value="1"/>
</dbReference>
<evidence type="ECO:0000313" key="2">
    <source>
        <dbReference type="Proteomes" id="UP000799291"/>
    </source>
</evidence>
<evidence type="ECO:0000313" key="1">
    <source>
        <dbReference type="EMBL" id="KAF2675857.1"/>
    </source>
</evidence>
<protein>
    <recommendedName>
        <fullName evidence="3">Terpenoid synthase</fullName>
    </recommendedName>
</protein>
<dbReference type="AlphaFoldDB" id="A0A6G1IC92"/>
<gene>
    <name evidence="1" type="ORF">K458DRAFT_492824</name>
</gene>
<dbReference type="InterPro" id="IPR008949">
    <property type="entry name" value="Isoprenoid_synthase_dom_sf"/>
</dbReference>
<evidence type="ECO:0008006" key="3">
    <source>
        <dbReference type="Google" id="ProtNLM"/>
    </source>
</evidence>
<dbReference type="OrthoDB" id="4353112at2759"/>